<dbReference type="InterPro" id="IPR011009">
    <property type="entry name" value="Kinase-like_dom_sf"/>
</dbReference>
<protein>
    <submittedName>
        <fullName evidence="2">Protein kinase</fullName>
    </submittedName>
</protein>
<evidence type="ECO:0000313" key="2">
    <source>
        <dbReference type="EMBL" id="MEW2363143.1"/>
    </source>
</evidence>
<proteinExistence type="predicted"/>
<reference evidence="2 3" key="1">
    <citation type="submission" date="2024-06" db="EMBL/GenBank/DDBJ databases">
        <title>The Natural Products Discovery Center: Release of the First 8490 Sequenced Strains for Exploring Actinobacteria Biosynthetic Diversity.</title>
        <authorList>
            <person name="Kalkreuter E."/>
            <person name="Kautsar S.A."/>
            <person name="Yang D."/>
            <person name="Bader C.D."/>
            <person name="Teijaro C.N."/>
            <person name="Fluegel L."/>
            <person name="Davis C.M."/>
            <person name="Simpson J.R."/>
            <person name="Lauterbach L."/>
            <person name="Steele A.D."/>
            <person name="Gui C."/>
            <person name="Meng S."/>
            <person name="Li G."/>
            <person name="Viehrig K."/>
            <person name="Ye F."/>
            <person name="Su P."/>
            <person name="Kiefer A.F."/>
            <person name="Nichols A."/>
            <person name="Cepeda A.J."/>
            <person name="Yan W."/>
            <person name="Fan B."/>
            <person name="Jiang Y."/>
            <person name="Adhikari A."/>
            <person name="Zheng C.-J."/>
            <person name="Schuster L."/>
            <person name="Cowan T.M."/>
            <person name="Smanski M.J."/>
            <person name="Chevrette M.G."/>
            <person name="De Carvalho L.P.S."/>
            <person name="Shen B."/>
        </authorList>
    </citation>
    <scope>NUCLEOTIDE SEQUENCE [LARGE SCALE GENOMIC DNA]</scope>
    <source>
        <strain evidence="2 3">NPDC047833</strain>
    </source>
</reference>
<gene>
    <name evidence="2" type="ORF">AB0887_14470</name>
</gene>
<evidence type="ECO:0000259" key="1">
    <source>
        <dbReference type="PROSITE" id="PS50011"/>
    </source>
</evidence>
<dbReference type="EMBL" id="JBEYRS010000005">
    <property type="protein sequence ID" value="MEW2363143.1"/>
    <property type="molecule type" value="Genomic_DNA"/>
</dbReference>
<name>A0ABV3LUK4_9ACTN</name>
<organism evidence="2 3">
    <name type="scientific">Streptomyces huasconensis</name>
    <dbReference type="NCBI Taxonomy" id="1854574"/>
    <lineage>
        <taxon>Bacteria</taxon>
        <taxon>Bacillati</taxon>
        <taxon>Actinomycetota</taxon>
        <taxon>Actinomycetes</taxon>
        <taxon>Kitasatosporales</taxon>
        <taxon>Streptomycetaceae</taxon>
        <taxon>Streptomyces</taxon>
    </lineage>
</organism>
<dbReference type="Proteomes" id="UP001553843">
    <property type="component" value="Unassembled WGS sequence"/>
</dbReference>
<dbReference type="RefSeq" id="WP_359778401.1">
    <property type="nucleotide sequence ID" value="NZ_JBEYRR010000005.1"/>
</dbReference>
<dbReference type="PROSITE" id="PS50011">
    <property type="entry name" value="PROTEIN_KINASE_DOM"/>
    <property type="match status" value="1"/>
</dbReference>
<dbReference type="SMART" id="SM00220">
    <property type="entry name" value="S_TKc"/>
    <property type="match status" value="1"/>
</dbReference>
<dbReference type="InterPro" id="IPR000719">
    <property type="entry name" value="Prot_kinase_dom"/>
</dbReference>
<dbReference type="Gene3D" id="1.10.510.10">
    <property type="entry name" value="Transferase(Phosphotransferase) domain 1"/>
    <property type="match status" value="1"/>
</dbReference>
<dbReference type="Pfam" id="PF00069">
    <property type="entry name" value="Pkinase"/>
    <property type="match status" value="1"/>
</dbReference>
<dbReference type="GO" id="GO:0016301">
    <property type="term" value="F:kinase activity"/>
    <property type="evidence" value="ECO:0007669"/>
    <property type="project" value="UniProtKB-KW"/>
</dbReference>
<evidence type="ECO:0000313" key="3">
    <source>
        <dbReference type="Proteomes" id="UP001553843"/>
    </source>
</evidence>
<sequence>MTETTMPSEVLSVVQPVASRMVAERRGSKVWEAESKEHGRVAVKVGAPIDEERGYTALAPAREASVLHALGRPHVAYGTWERGTWSVQPWYDGDGLWPLWSAHRSDASAPIDYLTAAECVEAVDRLHSDGWCHGDIQPAHLIVTGEKDGVRLIDLAFARGGTVKNLYDFPYPGCLVHYEAPEISRNVLATGRAVPSPSADVYALGASLLISATGKRAMVYPDDAERPVQRQAVVDNKRRPFDLPAPFGTMIDAMLSYEPYDRPPLSHVAAEFRRAAKESKRDH</sequence>
<comment type="caution">
    <text evidence="2">The sequence shown here is derived from an EMBL/GenBank/DDBJ whole genome shotgun (WGS) entry which is preliminary data.</text>
</comment>
<dbReference type="PANTHER" id="PTHR44329">
    <property type="entry name" value="SERINE/THREONINE-PROTEIN KINASE TNNI3K-RELATED"/>
    <property type="match status" value="1"/>
</dbReference>
<accession>A0ABV3LUK4</accession>
<dbReference type="InterPro" id="IPR051681">
    <property type="entry name" value="Ser/Thr_Kinases-Pseudokinases"/>
</dbReference>
<keyword evidence="3" id="KW-1185">Reference proteome</keyword>
<keyword evidence="2" id="KW-0418">Kinase</keyword>
<dbReference type="SUPFAM" id="SSF56112">
    <property type="entry name" value="Protein kinase-like (PK-like)"/>
    <property type="match status" value="1"/>
</dbReference>
<keyword evidence="2" id="KW-0808">Transferase</keyword>
<dbReference type="PANTHER" id="PTHR44329:SF214">
    <property type="entry name" value="PROTEIN KINASE DOMAIN-CONTAINING PROTEIN"/>
    <property type="match status" value="1"/>
</dbReference>
<feature type="domain" description="Protein kinase" evidence="1">
    <location>
        <begin position="1"/>
        <end position="283"/>
    </location>
</feature>